<name>A0A5B7HJN1_PORTR</name>
<protein>
    <submittedName>
        <fullName evidence="1">Uncharacterized protein</fullName>
    </submittedName>
</protein>
<comment type="caution">
    <text evidence="1">The sequence shown here is derived from an EMBL/GenBank/DDBJ whole genome shotgun (WGS) entry which is preliminary data.</text>
</comment>
<sequence>MRGSLGSPTRTVMEDCMLG</sequence>
<proteinExistence type="predicted"/>
<organism evidence="1 2">
    <name type="scientific">Portunus trituberculatus</name>
    <name type="common">Swimming crab</name>
    <name type="synonym">Neptunus trituberculatus</name>
    <dbReference type="NCBI Taxonomy" id="210409"/>
    <lineage>
        <taxon>Eukaryota</taxon>
        <taxon>Metazoa</taxon>
        <taxon>Ecdysozoa</taxon>
        <taxon>Arthropoda</taxon>
        <taxon>Crustacea</taxon>
        <taxon>Multicrustacea</taxon>
        <taxon>Malacostraca</taxon>
        <taxon>Eumalacostraca</taxon>
        <taxon>Eucarida</taxon>
        <taxon>Decapoda</taxon>
        <taxon>Pleocyemata</taxon>
        <taxon>Brachyura</taxon>
        <taxon>Eubrachyura</taxon>
        <taxon>Portunoidea</taxon>
        <taxon>Portunidae</taxon>
        <taxon>Portuninae</taxon>
        <taxon>Portunus</taxon>
    </lineage>
</organism>
<evidence type="ECO:0000313" key="1">
    <source>
        <dbReference type="EMBL" id="MPC69447.1"/>
    </source>
</evidence>
<accession>A0A5B7HJN1</accession>
<evidence type="ECO:0000313" key="2">
    <source>
        <dbReference type="Proteomes" id="UP000324222"/>
    </source>
</evidence>
<dbReference type="AlphaFoldDB" id="A0A5B7HJN1"/>
<dbReference type="Proteomes" id="UP000324222">
    <property type="component" value="Unassembled WGS sequence"/>
</dbReference>
<dbReference type="EMBL" id="VSRR010029434">
    <property type="protein sequence ID" value="MPC69447.1"/>
    <property type="molecule type" value="Genomic_DNA"/>
</dbReference>
<reference evidence="1 2" key="1">
    <citation type="submission" date="2019-05" db="EMBL/GenBank/DDBJ databases">
        <title>Another draft genome of Portunus trituberculatus and its Hox gene families provides insights of decapod evolution.</title>
        <authorList>
            <person name="Jeong J.-H."/>
            <person name="Song I."/>
            <person name="Kim S."/>
            <person name="Choi T."/>
            <person name="Kim D."/>
            <person name="Ryu S."/>
            <person name="Kim W."/>
        </authorList>
    </citation>
    <scope>NUCLEOTIDE SEQUENCE [LARGE SCALE GENOMIC DNA]</scope>
    <source>
        <tissue evidence="1">Muscle</tissue>
    </source>
</reference>
<keyword evidence="2" id="KW-1185">Reference proteome</keyword>
<gene>
    <name evidence="1" type="ORF">E2C01_063672</name>
</gene>